<organism evidence="2 3">
    <name type="scientific">Pediococcus acidilactici</name>
    <dbReference type="NCBI Taxonomy" id="1254"/>
    <lineage>
        <taxon>Bacteria</taxon>
        <taxon>Bacillati</taxon>
        <taxon>Bacillota</taxon>
        <taxon>Bacilli</taxon>
        <taxon>Lactobacillales</taxon>
        <taxon>Lactobacillaceae</taxon>
        <taxon>Pediococcus</taxon>
        <taxon>Pediococcus acidilactici group</taxon>
    </lineage>
</organism>
<dbReference type="EMBL" id="JAWJAV010000012">
    <property type="protein sequence ID" value="MDV2622143.1"/>
    <property type="molecule type" value="Genomic_DNA"/>
</dbReference>
<gene>
    <name evidence="2" type="ORF">R0G89_10570</name>
</gene>
<accession>A0AAW8YK61</accession>
<feature type="region of interest" description="Disordered" evidence="1">
    <location>
        <begin position="1"/>
        <end position="140"/>
    </location>
</feature>
<feature type="compositionally biased region" description="Low complexity" evidence="1">
    <location>
        <begin position="8"/>
        <end position="28"/>
    </location>
</feature>
<proteinExistence type="predicted"/>
<reference evidence="2" key="2">
    <citation type="submission" date="2023-10" db="EMBL/GenBank/DDBJ databases">
        <authorList>
            <person name="Khurajog B."/>
        </authorList>
    </citation>
    <scope>NUCLEOTIDE SEQUENCE</scope>
    <source>
        <strain evidence="2">BF9</strain>
    </source>
</reference>
<dbReference type="PANTHER" id="PTHR14054">
    <property type="entry name" value="REPETIN"/>
    <property type="match status" value="1"/>
</dbReference>
<evidence type="ECO:0000313" key="3">
    <source>
        <dbReference type="Proteomes" id="UP001280897"/>
    </source>
</evidence>
<sequence>MLVTSQPVSADVAATSTSSSSAVKADSTGASSSAGKADSTGASSSAGKADSTGASSSAVKADSTGASSSAGKADSTGASSSAGKADSTGASSSAGKADSTGASSSAGKADSTGAGTTARTATNGDATKVTPAGVPVGAQEQPVNQYNVSTLASESLPDFSGKLPDINNAKFKALDLFTTTNPDEYNGQLNYVSGQTTTARTATNGDATKVTPAGVPVGAQEQPVNQYNVSTLASESLPDFSGKLPDINNAKFKALDPFTTTNPDEYNGQLNYVSGQTKTVAYI</sequence>
<dbReference type="PANTHER" id="PTHR14054:SF14">
    <property type="entry name" value="REPETIN"/>
    <property type="match status" value="1"/>
</dbReference>
<evidence type="ECO:0000256" key="1">
    <source>
        <dbReference type="SAM" id="MobiDB-lite"/>
    </source>
</evidence>
<dbReference type="RefSeq" id="WP_317072645.1">
    <property type="nucleotide sequence ID" value="NZ_JAWJAV010000012.1"/>
</dbReference>
<comment type="caution">
    <text evidence="2">The sequence shown here is derived from an EMBL/GenBank/DDBJ whole genome shotgun (WGS) entry which is preliminary data.</text>
</comment>
<protein>
    <submittedName>
        <fullName evidence="2">Uncharacterized protein</fullName>
    </submittedName>
</protein>
<feature type="compositionally biased region" description="Low complexity" evidence="1">
    <location>
        <begin position="112"/>
        <end position="127"/>
    </location>
</feature>
<dbReference type="Proteomes" id="UP001280897">
    <property type="component" value="Unassembled WGS sequence"/>
</dbReference>
<dbReference type="AlphaFoldDB" id="A0AAW8YK61"/>
<evidence type="ECO:0000313" key="2">
    <source>
        <dbReference type="EMBL" id="MDV2622143.1"/>
    </source>
</evidence>
<reference evidence="2" key="1">
    <citation type="journal article" date="2023" name="PeerJ">
        <title>Selection and evaluation of lactic acid bacteria from chicken feces in Thailand as potential probiotics.</title>
        <authorList>
            <person name="Khurajog B."/>
            <person name="Disastra Y."/>
            <person name="Lawwyne L.D."/>
            <person name="Sirichokchatchawan W."/>
            <person name="Niyomtham W."/>
            <person name="Yindee J."/>
            <person name="Hampson D.J."/>
            <person name="Prapasarakul N."/>
        </authorList>
    </citation>
    <scope>NUCLEOTIDE SEQUENCE</scope>
    <source>
        <strain evidence="2">BF9</strain>
    </source>
</reference>
<name>A0AAW8YK61_PEDAC</name>
<feature type="compositionally biased region" description="Polar residues" evidence="1">
    <location>
        <begin position="29"/>
        <end position="106"/>
    </location>
</feature>